<comment type="caution">
    <text evidence="1">The sequence shown here is derived from an EMBL/GenBank/DDBJ whole genome shotgun (WGS) entry which is preliminary data.</text>
</comment>
<name>A0ACB6V837_9ASCO</name>
<protein>
    <submittedName>
        <fullName evidence="1">Uncharacterized protein</fullName>
    </submittedName>
</protein>
<proteinExistence type="predicted"/>
<dbReference type="Proteomes" id="UP000744676">
    <property type="component" value="Unassembled WGS sequence"/>
</dbReference>
<gene>
    <name evidence="1" type="ORF">D0Z00_001033</name>
</gene>
<sequence length="287" mass="31297">MLSAEDRRHTRRARAPKLLQHQQHYDFNSYLKFLETAGKSTATTVSTGTLYEYATIQALAKLGFRDLVRCGKAGDNGVDVVGTCDAGAVARTLLGPHATTTTKSGSPPRGRKPQLLHHIQAVFQVLSRPGDDPNDEPELRVSETPPMGPFNVIVQCKASEASVGSYLMREMAGSYFAFTNTSLALRTAPAAVPTMVILVTAGGRLTSGAYKQLEASQMPMVYMYLEKPRRVGGTAKMYDPKSYRLGGISQVTPNQYAKELLKQHGLAFKIVRSYSLKPAVIVDQMNA</sequence>
<accession>A0ACB6V837</accession>
<evidence type="ECO:0000313" key="1">
    <source>
        <dbReference type="EMBL" id="KAF5101033.1"/>
    </source>
</evidence>
<dbReference type="EMBL" id="QVQA01000015">
    <property type="protein sequence ID" value="KAF5101033.1"/>
    <property type="molecule type" value="Genomic_DNA"/>
</dbReference>
<keyword evidence="2" id="KW-1185">Reference proteome</keyword>
<evidence type="ECO:0000313" key="2">
    <source>
        <dbReference type="Proteomes" id="UP000744676"/>
    </source>
</evidence>
<organism evidence="1 2">
    <name type="scientific">Geotrichum galactomycetum</name>
    <dbReference type="NCBI Taxonomy" id="27317"/>
    <lineage>
        <taxon>Eukaryota</taxon>
        <taxon>Fungi</taxon>
        <taxon>Dikarya</taxon>
        <taxon>Ascomycota</taxon>
        <taxon>Saccharomycotina</taxon>
        <taxon>Dipodascomycetes</taxon>
        <taxon>Dipodascales</taxon>
        <taxon>Dipodascaceae</taxon>
        <taxon>Geotrichum</taxon>
    </lineage>
</organism>
<reference evidence="1 2" key="1">
    <citation type="journal article" date="2020" name="Front. Microbiol.">
        <title>Phenotypic and Genetic Characterization of the Cheese Ripening Yeast Geotrichum candidum.</title>
        <authorList>
            <person name="Perkins V."/>
            <person name="Vignola S."/>
            <person name="Lessard M.H."/>
            <person name="Plante P.L."/>
            <person name="Corbeil J."/>
            <person name="Dugat-Bony E."/>
            <person name="Frenette M."/>
            <person name="Labrie S."/>
        </authorList>
    </citation>
    <scope>NUCLEOTIDE SEQUENCE [LARGE SCALE GENOMIC DNA]</scope>
    <source>
        <strain evidence="1 2">LMA-1147</strain>
    </source>
</reference>